<keyword evidence="11 14" id="KW-0503">Monooxygenase</keyword>
<evidence type="ECO:0000256" key="8">
    <source>
        <dbReference type="ARBA" id="ARBA00022989"/>
    </source>
</evidence>
<dbReference type="GO" id="GO:0020037">
    <property type="term" value="F:heme binding"/>
    <property type="evidence" value="ECO:0007669"/>
    <property type="project" value="InterPro"/>
</dbReference>
<evidence type="ECO:0000256" key="15">
    <source>
        <dbReference type="SAM" id="MobiDB-lite"/>
    </source>
</evidence>
<evidence type="ECO:0000313" key="17">
    <source>
        <dbReference type="Proteomes" id="UP000703269"/>
    </source>
</evidence>
<keyword evidence="8" id="KW-1133">Transmembrane helix</keyword>
<evidence type="ECO:0000256" key="13">
    <source>
        <dbReference type="PIRSR" id="PIRSR602401-1"/>
    </source>
</evidence>
<evidence type="ECO:0000256" key="12">
    <source>
        <dbReference type="ARBA" id="ARBA00023136"/>
    </source>
</evidence>
<evidence type="ECO:0000313" key="16">
    <source>
        <dbReference type="EMBL" id="GJE96470.1"/>
    </source>
</evidence>
<dbReference type="InterPro" id="IPR001128">
    <property type="entry name" value="Cyt_P450"/>
</dbReference>
<comment type="subcellular location">
    <subcellularLocation>
        <location evidence="2">Membrane</location>
    </subcellularLocation>
</comment>
<dbReference type="SUPFAM" id="SSF48264">
    <property type="entry name" value="Cytochrome P450"/>
    <property type="match status" value="1"/>
</dbReference>
<dbReference type="GO" id="GO:0016705">
    <property type="term" value="F:oxidoreductase activity, acting on paired donors, with incorporation or reduction of molecular oxygen"/>
    <property type="evidence" value="ECO:0007669"/>
    <property type="project" value="InterPro"/>
</dbReference>
<keyword evidence="10 13" id="KW-0408">Iron</keyword>
<comment type="caution">
    <text evidence="16">The sequence shown here is derived from an EMBL/GenBank/DDBJ whole genome shotgun (WGS) entry which is preliminary data.</text>
</comment>
<name>A0A9P3GJT3_9APHY</name>
<evidence type="ECO:0000256" key="11">
    <source>
        <dbReference type="ARBA" id="ARBA00023033"/>
    </source>
</evidence>
<dbReference type="PRINTS" id="PR00463">
    <property type="entry name" value="EP450I"/>
</dbReference>
<dbReference type="Pfam" id="PF00067">
    <property type="entry name" value="p450"/>
    <property type="match status" value="1"/>
</dbReference>
<evidence type="ECO:0000256" key="5">
    <source>
        <dbReference type="ARBA" id="ARBA00022617"/>
    </source>
</evidence>
<keyword evidence="17" id="KW-1185">Reference proteome</keyword>
<evidence type="ECO:0000256" key="3">
    <source>
        <dbReference type="ARBA" id="ARBA00005179"/>
    </source>
</evidence>
<gene>
    <name evidence="16" type="ORF">PsYK624_126670</name>
</gene>
<keyword evidence="5 13" id="KW-0349">Heme</keyword>
<keyword evidence="12" id="KW-0472">Membrane</keyword>
<evidence type="ECO:0008006" key="18">
    <source>
        <dbReference type="Google" id="ProtNLM"/>
    </source>
</evidence>
<feature type="binding site" description="axial binding residue" evidence="13">
    <location>
        <position position="139"/>
    </location>
    <ligand>
        <name>heme</name>
        <dbReference type="ChEBI" id="CHEBI:30413"/>
    </ligand>
    <ligandPart>
        <name>Fe</name>
        <dbReference type="ChEBI" id="CHEBI:18248"/>
    </ligandPart>
</feature>
<comment type="pathway">
    <text evidence="3">Secondary metabolite biosynthesis.</text>
</comment>
<dbReference type="PANTHER" id="PTHR46300">
    <property type="entry name" value="P450, PUTATIVE (EUROFUNG)-RELATED-RELATED"/>
    <property type="match status" value="1"/>
</dbReference>
<dbReference type="Gene3D" id="1.10.630.10">
    <property type="entry name" value="Cytochrome P450"/>
    <property type="match status" value="1"/>
</dbReference>
<dbReference type="OrthoDB" id="3934656at2759"/>
<evidence type="ECO:0000256" key="10">
    <source>
        <dbReference type="ARBA" id="ARBA00023004"/>
    </source>
</evidence>
<evidence type="ECO:0000256" key="4">
    <source>
        <dbReference type="ARBA" id="ARBA00010617"/>
    </source>
</evidence>
<dbReference type="InterPro" id="IPR036396">
    <property type="entry name" value="Cyt_P450_sf"/>
</dbReference>
<dbReference type="InterPro" id="IPR050364">
    <property type="entry name" value="Cytochrome_P450_fung"/>
</dbReference>
<evidence type="ECO:0000256" key="1">
    <source>
        <dbReference type="ARBA" id="ARBA00001971"/>
    </source>
</evidence>
<evidence type="ECO:0000256" key="2">
    <source>
        <dbReference type="ARBA" id="ARBA00004370"/>
    </source>
</evidence>
<comment type="cofactor">
    <cofactor evidence="1 13">
        <name>heme</name>
        <dbReference type="ChEBI" id="CHEBI:30413"/>
    </cofactor>
</comment>
<evidence type="ECO:0000256" key="7">
    <source>
        <dbReference type="ARBA" id="ARBA00022723"/>
    </source>
</evidence>
<dbReference type="PANTHER" id="PTHR46300:SF2">
    <property type="entry name" value="CYTOCHROME P450 MONOOXYGENASE ALNH-RELATED"/>
    <property type="match status" value="1"/>
</dbReference>
<dbReference type="GO" id="GO:0016020">
    <property type="term" value="C:membrane"/>
    <property type="evidence" value="ECO:0007669"/>
    <property type="project" value="UniProtKB-SubCell"/>
</dbReference>
<proteinExistence type="inferred from homology"/>
<keyword evidence="6" id="KW-0812">Transmembrane</keyword>
<organism evidence="16 17">
    <name type="scientific">Phanerochaete sordida</name>
    <dbReference type="NCBI Taxonomy" id="48140"/>
    <lineage>
        <taxon>Eukaryota</taxon>
        <taxon>Fungi</taxon>
        <taxon>Dikarya</taxon>
        <taxon>Basidiomycota</taxon>
        <taxon>Agaricomycotina</taxon>
        <taxon>Agaricomycetes</taxon>
        <taxon>Polyporales</taxon>
        <taxon>Phanerochaetaceae</taxon>
        <taxon>Phanerochaete</taxon>
    </lineage>
</organism>
<dbReference type="InterPro" id="IPR002401">
    <property type="entry name" value="Cyt_P450_E_grp-I"/>
</dbReference>
<keyword evidence="7 13" id="KW-0479">Metal-binding</keyword>
<dbReference type="AlphaFoldDB" id="A0A9P3GJT3"/>
<evidence type="ECO:0000256" key="14">
    <source>
        <dbReference type="RuleBase" id="RU000461"/>
    </source>
</evidence>
<accession>A0A9P3GJT3</accession>
<evidence type="ECO:0000256" key="6">
    <source>
        <dbReference type="ARBA" id="ARBA00022692"/>
    </source>
</evidence>
<dbReference type="GO" id="GO:0004497">
    <property type="term" value="F:monooxygenase activity"/>
    <property type="evidence" value="ECO:0007669"/>
    <property type="project" value="UniProtKB-KW"/>
</dbReference>
<dbReference type="InterPro" id="IPR017972">
    <property type="entry name" value="Cyt_P450_CS"/>
</dbReference>
<feature type="region of interest" description="Disordered" evidence="15">
    <location>
        <begin position="230"/>
        <end position="264"/>
    </location>
</feature>
<dbReference type="EMBL" id="BPQB01000060">
    <property type="protein sequence ID" value="GJE96470.1"/>
    <property type="molecule type" value="Genomic_DNA"/>
</dbReference>
<keyword evidence="9 14" id="KW-0560">Oxidoreductase</keyword>
<evidence type="ECO:0000256" key="9">
    <source>
        <dbReference type="ARBA" id="ARBA00023002"/>
    </source>
</evidence>
<comment type="similarity">
    <text evidence="4 14">Belongs to the cytochrome P450 family.</text>
</comment>
<sequence length="297" mass="33397">MICFVQVMLLCSEVQHKAQEELDEVFGKGCLPKTTDPNSLPYISAPIHELLRYPVPERLRVLTSAPATPHMSIKDDWYNGYFILAGCIAVGISWSVLHDEEVYPDPGAFKPERVLTAEGTLDASVPDPMAAFGFGRRICPGRHFALAALFQDIAHVLAVFNIEKPLDEDENVIELKLKWTSRLFPVPKPFRARSEPRFEGVAGLLQMAVQLCYERSSMWSVDVKRHAQVSTCGEAPPDRMSRMFSPRQRSIRPETEQNTSQSSTRGPYVSAVVYRVRVILPLVSSRRVVCLNITQKP</sequence>
<dbReference type="Proteomes" id="UP000703269">
    <property type="component" value="Unassembled WGS sequence"/>
</dbReference>
<protein>
    <recommendedName>
        <fullName evidence="18">Cytochrome P450</fullName>
    </recommendedName>
</protein>
<reference evidence="16 17" key="1">
    <citation type="submission" date="2021-08" db="EMBL/GenBank/DDBJ databases">
        <title>Draft Genome Sequence of Phanerochaete sordida strain YK-624.</title>
        <authorList>
            <person name="Mori T."/>
            <person name="Dohra H."/>
            <person name="Suzuki T."/>
            <person name="Kawagishi H."/>
            <person name="Hirai H."/>
        </authorList>
    </citation>
    <scope>NUCLEOTIDE SEQUENCE [LARGE SCALE GENOMIC DNA]</scope>
    <source>
        <strain evidence="16 17">YK-624</strain>
    </source>
</reference>
<dbReference type="GO" id="GO:0005506">
    <property type="term" value="F:iron ion binding"/>
    <property type="evidence" value="ECO:0007669"/>
    <property type="project" value="InterPro"/>
</dbReference>
<dbReference type="PROSITE" id="PS00086">
    <property type="entry name" value="CYTOCHROME_P450"/>
    <property type="match status" value="1"/>
</dbReference>